<accession>A0ACC1JEJ5</accession>
<protein>
    <submittedName>
        <fullName evidence="1">Uncharacterized protein</fullName>
    </submittedName>
</protein>
<name>A0ACC1JEJ5_9FUNG</name>
<evidence type="ECO:0000313" key="2">
    <source>
        <dbReference type="Proteomes" id="UP001150603"/>
    </source>
</evidence>
<dbReference type="Proteomes" id="UP001150603">
    <property type="component" value="Unassembled WGS sequence"/>
</dbReference>
<feature type="non-terminal residue" evidence="1">
    <location>
        <position position="224"/>
    </location>
</feature>
<gene>
    <name evidence="1" type="ORF">FBU59_001226</name>
</gene>
<evidence type="ECO:0000313" key="1">
    <source>
        <dbReference type="EMBL" id="KAJ1949252.1"/>
    </source>
</evidence>
<reference evidence="1" key="1">
    <citation type="submission" date="2022-07" db="EMBL/GenBank/DDBJ databases">
        <title>Phylogenomic reconstructions and comparative analyses of Kickxellomycotina fungi.</title>
        <authorList>
            <person name="Reynolds N.K."/>
            <person name="Stajich J.E."/>
            <person name="Barry K."/>
            <person name="Grigoriev I.V."/>
            <person name="Crous P."/>
            <person name="Smith M.E."/>
        </authorList>
    </citation>
    <scope>NUCLEOTIDE SEQUENCE</scope>
    <source>
        <strain evidence="1">NRRL 5244</strain>
    </source>
</reference>
<keyword evidence="2" id="KW-1185">Reference proteome</keyword>
<comment type="caution">
    <text evidence="1">The sequence shown here is derived from an EMBL/GenBank/DDBJ whole genome shotgun (WGS) entry which is preliminary data.</text>
</comment>
<dbReference type="EMBL" id="JANBPW010000504">
    <property type="protein sequence ID" value="KAJ1949252.1"/>
    <property type="molecule type" value="Genomic_DNA"/>
</dbReference>
<sequence>MADSSTDTSPLPPPPQLFNLEPIDVAEPWQQELVDSFHALRALIANKSNSEAHDTLQQKASESMQSHCNLVNGLVYGILTEPSEGSTFFRNLSIVSRDGFAHAVSRLQHVATYLRFRLIRGDVLKQLFWFLSELIKTNTSGVDQIVIFLTRQIRSGDVTPGNLKLCRNTLHLIESNMDWVLRFPVLIATVVYAFGRLILDHSRVPDLCTRECDLVVRLIRDKFT</sequence>
<organism evidence="1 2">
    <name type="scientific">Linderina macrospora</name>
    <dbReference type="NCBI Taxonomy" id="4868"/>
    <lineage>
        <taxon>Eukaryota</taxon>
        <taxon>Fungi</taxon>
        <taxon>Fungi incertae sedis</taxon>
        <taxon>Zoopagomycota</taxon>
        <taxon>Kickxellomycotina</taxon>
        <taxon>Kickxellomycetes</taxon>
        <taxon>Kickxellales</taxon>
        <taxon>Kickxellaceae</taxon>
        <taxon>Linderina</taxon>
    </lineage>
</organism>
<proteinExistence type="predicted"/>